<name>A0A9W7YHC9_9FUNG</name>
<feature type="region of interest" description="Disordered" evidence="1">
    <location>
        <begin position="1"/>
        <end position="54"/>
    </location>
</feature>
<evidence type="ECO:0000256" key="1">
    <source>
        <dbReference type="SAM" id="MobiDB-lite"/>
    </source>
</evidence>
<dbReference type="Proteomes" id="UP001143981">
    <property type="component" value="Unassembled WGS sequence"/>
</dbReference>
<accession>A0A9W7YHC9</accession>
<dbReference type="EMBL" id="JANBOI010000063">
    <property type="protein sequence ID" value="KAJ1734654.1"/>
    <property type="molecule type" value="Genomic_DNA"/>
</dbReference>
<comment type="caution">
    <text evidence="2">The sequence shown here is derived from an EMBL/GenBank/DDBJ whole genome shotgun (WGS) entry which is preliminary data.</text>
</comment>
<feature type="region of interest" description="Disordered" evidence="1">
    <location>
        <begin position="226"/>
        <end position="278"/>
    </location>
</feature>
<dbReference type="AlphaFoldDB" id="A0A9W7YHC9"/>
<feature type="compositionally biased region" description="Low complexity" evidence="1">
    <location>
        <begin position="198"/>
        <end position="210"/>
    </location>
</feature>
<feature type="region of interest" description="Disordered" evidence="1">
    <location>
        <begin position="178"/>
        <end position="210"/>
    </location>
</feature>
<reference evidence="2" key="1">
    <citation type="submission" date="2022-07" db="EMBL/GenBank/DDBJ databases">
        <title>Phylogenomic reconstructions and comparative analyses of Kickxellomycotina fungi.</title>
        <authorList>
            <person name="Reynolds N.K."/>
            <person name="Stajich J.E."/>
            <person name="Barry K."/>
            <person name="Grigoriev I.V."/>
            <person name="Crous P."/>
            <person name="Smith M.E."/>
        </authorList>
    </citation>
    <scope>NUCLEOTIDE SEQUENCE</scope>
    <source>
        <strain evidence="2">BCRC 34381</strain>
    </source>
</reference>
<feature type="compositionally biased region" description="Basic and acidic residues" evidence="1">
    <location>
        <begin position="180"/>
        <end position="196"/>
    </location>
</feature>
<feature type="compositionally biased region" description="Low complexity" evidence="1">
    <location>
        <begin position="38"/>
        <end position="48"/>
    </location>
</feature>
<organism evidence="2 3">
    <name type="scientific">Coemansia biformis</name>
    <dbReference type="NCBI Taxonomy" id="1286918"/>
    <lineage>
        <taxon>Eukaryota</taxon>
        <taxon>Fungi</taxon>
        <taxon>Fungi incertae sedis</taxon>
        <taxon>Zoopagomycota</taxon>
        <taxon>Kickxellomycotina</taxon>
        <taxon>Kickxellomycetes</taxon>
        <taxon>Kickxellales</taxon>
        <taxon>Kickxellaceae</taxon>
        <taxon>Coemansia</taxon>
    </lineage>
</organism>
<evidence type="ECO:0000313" key="3">
    <source>
        <dbReference type="Proteomes" id="UP001143981"/>
    </source>
</evidence>
<evidence type="ECO:0000313" key="2">
    <source>
        <dbReference type="EMBL" id="KAJ1734654.1"/>
    </source>
</evidence>
<gene>
    <name evidence="2" type="ORF">LPJ61_000959</name>
</gene>
<protein>
    <submittedName>
        <fullName evidence="2">Uncharacterized protein</fullName>
    </submittedName>
</protein>
<sequence length="278" mass="29240">MADSARGRADLPPLNRLMGSLFRARPTPPAPDAPRRPSPSSSARWAAAQQRHEANTRKCQLIDARLGSVHAAVGRQRDAARDVARELALVPGARRQLEALQAEAAALQPALAALEQLYGALAAAANAEAGPGALAQQQEAAHRQARHSHYQQIQCDMDAQYADACRTLAHQRAASAARSFQHDLDDYRRGAGDHRPGGARPPRASPAGSAAVADVVLAPSIAQDRRMEAFLGGGPAQDARHDDARGAPQRPGPPGDGDGDDDEPPAFAVLADEDFDGG</sequence>
<proteinExistence type="predicted"/>
<keyword evidence="3" id="KW-1185">Reference proteome</keyword>